<accession>A0AA38PDH6</accession>
<dbReference type="EMBL" id="MU806058">
    <property type="protein sequence ID" value="KAJ3840923.1"/>
    <property type="molecule type" value="Genomic_DNA"/>
</dbReference>
<gene>
    <name evidence="3" type="ORF">F5878DRAFT_611698</name>
</gene>
<feature type="compositionally biased region" description="Polar residues" evidence="2">
    <location>
        <begin position="8"/>
        <end position="17"/>
    </location>
</feature>
<organism evidence="3 4">
    <name type="scientific">Lentinula raphanica</name>
    <dbReference type="NCBI Taxonomy" id="153919"/>
    <lineage>
        <taxon>Eukaryota</taxon>
        <taxon>Fungi</taxon>
        <taxon>Dikarya</taxon>
        <taxon>Basidiomycota</taxon>
        <taxon>Agaricomycotina</taxon>
        <taxon>Agaricomycetes</taxon>
        <taxon>Agaricomycetidae</taxon>
        <taxon>Agaricales</taxon>
        <taxon>Marasmiineae</taxon>
        <taxon>Omphalotaceae</taxon>
        <taxon>Lentinula</taxon>
    </lineage>
</organism>
<dbReference type="AlphaFoldDB" id="A0AA38PDH6"/>
<evidence type="ECO:0000256" key="1">
    <source>
        <dbReference type="SAM" id="Coils"/>
    </source>
</evidence>
<protein>
    <submittedName>
        <fullName evidence="3">Uncharacterized protein</fullName>
    </submittedName>
</protein>
<comment type="caution">
    <text evidence="3">The sequence shown here is derived from an EMBL/GenBank/DDBJ whole genome shotgun (WGS) entry which is preliminary data.</text>
</comment>
<name>A0AA38PDH6_9AGAR</name>
<keyword evidence="4" id="KW-1185">Reference proteome</keyword>
<sequence length="431" mass="48983">MPLHLKRTFSQSAISPNQDDEDHARYTRMRILSKDGAYEDEVQILRARNVKLQARVSELEYPPNCDGTHEDEVQILRARNVELQARVSELEDDMNLILNVEMDDVVKLKEDVQGYYRRYRRAQTKVVELEEVISKYEGGDRHTEYISGNTSKQDASQSELEKLETHFSKANSVTLSLGLTQTGNDATSQSTSPASVIDTVDKNATAFDKRIDNDTTFTNDSSAQSIFVSPSIPASDIITDDKQNADDSHKRFEYPEDGPDSGWFFDAFHYLNADLGPQYNALIRLWVAFERKSSFDTPHKLAGLAAAKSPTVLSFWRKNRRRPLPKVDESGLCIPEFVAELWAWWATLQPQWRTVDNDGKPLPFEDFGDDMASLNKHGKNGWLCLLVCVKWWGNGLQTLLDNEQVAQTKDWLVLVADMTKMLQRLVAQNGT</sequence>
<feature type="coiled-coil region" evidence="1">
    <location>
        <begin position="73"/>
        <end position="100"/>
    </location>
</feature>
<keyword evidence="1" id="KW-0175">Coiled coil</keyword>
<dbReference type="Proteomes" id="UP001163846">
    <property type="component" value="Unassembled WGS sequence"/>
</dbReference>
<evidence type="ECO:0000256" key="2">
    <source>
        <dbReference type="SAM" id="MobiDB-lite"/>
    </source>
</evidence>
<reference evidence="3" key="1">
    <citation type="submission" date="2022-08" db="EMBL/GenBank/DDBJ databases">
        <authorList>
            <consortium name="DOE Joint Genome Institute"/>
            <person name="Min B."/>
            <person name="Riley R."/>
            <person name="Sierra-Patev S."/>
            <person name="Naranjo-Ortiz M."/>
            <person name="Looney B."/>
            <person name="Konkel Z."/>
            <person name="Slot J.C."/>
            <person name="Sakamoto Y."/>
            <person name="Steenwyk J.L."/>
            <person name="Rokas A."/>
            <person name="Carro J."/>
            <person name="Camarero S."/>
            <person name="Ferreira P."/>
            <person name="Molpeceres G."/>
            <person name="Ruiz-Duenas F.J."/>
            <person name="Serrano A."/>
            <person name="Henrissat B."/>
            <person name="Drula E."/>
            <person name="Hughes K.W."/>
            <person name="Mata J.L."/>
            <person name="Ishikawa N.K."/>
            <person name="Vargas-Isla R."/>
            <person name="Ushijima S."/>
            <person name="Smith C.A."/>
            <person name="Ahrendt S."/>
            <person name="Andreopoulos W."/>
            <person name="He G."/>
            <person name="Labutti K."/>
            <person name="Lipzen A."/>
            <person name="Ng V."/>
            <person name="Sandor L."/>
            <person name="Barry K."/>
            <person name="Martinez A.T."/>
            <person name="Xiao Y."/>
            <person name="Gibbons J.G."/>
            <person name="Terashima K."/>
            <person name="Hibbett D.S."/>
            <person name="Grigoriev I.V."/>
        </authorList>
    </citation>
    <scope>NUCLEOTIDE SEQUENCE</scope>
    <source>
        <strain evidence="3">TFB9207</strain>
    </source>
</reference>
<feature type="region of interest" description="Disordered" evidence="2">
    <location>
        <begin position="1"/>
        <end position="22"/>
    </location>
</feature>
<evidence type="ECO:0000313" key="4">
    <source>
        <dbReference type="Proteomes" id="UP001163846"/>
    </source>
</evidence>
<proteinExistence type="predicted"/>
<evidence type="ECO:0000313" key="3">
    <source>
        <dbReference type="EMBL" id="KAJ3840923.1"/>
    </source>
</evidence>